<dbReference type="Gene3D" id="3.40.50.300">
    <property type="entry name" value="P-loop containing nucleotide triphosphate hydrolases"/>
    <property type="match status" value="1"/>
</dbReference>
<reference evidence="3" key="1">
    <citation type="journal article" date="2014" name="Front. Microbiol.">
        <title>High frequency of phylogenetically diverse reductive dehalogenase-homologous genes in deep subseafloor sedimentary metagenomes.</title>
        <authorList>
            <person name="Kawai M."/>
            <person name="Futagami T."/>
            <person name="Toyoda A."/>
            <person name="Takaki Y."/>
            <person name="Nishi S."/>
            <person name="Hori S."/>
            <person name="Arai W."/>
            <person name="Tsubouchi T."/>
            <person name="Morono Y."/>
            <person name="Uchiyama I."/>
            <person name="Ito T."/>
            <person name="Fujiyama A."/>
            <person name="Inagaki F."/>
            <person name="Takami H."/>
        </authorList>
    </citation>
    <scope>NUCLEOTIDE SEQUENCE</scope>
    <source>
        <strain evidence="3">Expedition CK06-06</strain>
    </source>
</reference>
<comment type="similarity">
    <text evidence="1">Belongs to the GSP E family.</text>
</comment>
<organism evidence="3">
    <name type="scientific">marine sediment metagenome</name>
    <dbReference type="NCBI Taxonomy" id="412755"/>
    <lineage>
        <taxon>unclassified sequences</taxon>
        <taxon>metagenomes</taxon>
        <taxon>ecological metagenomes</taxon>
    </lineage>
</organism>
<dbReference type="InterPro" id="IPR050921">
    <property type="entry name" value="T4SS_GSP_E_ATPase"/>
</dbReference>
<dbReference type="PANTHER" id="PTHR30486">
    <property type="entry name" value="TWITCHING MOTILITY PROTEIN PILT"/>
    <property type="match status" value="1"/>
</dbReference>
<name>X1LXG3_9ZZZZ</name>
<dbReference type="GO" id="GO:0016887">
    <property type="term" value="F:ATP hydrolysis activity"/>
    <property type="evidence" value="ECO:0007669"/>
    <property type="project" value="InterPro"/>
</dbReference>
<accession>X1LXG3</accession>
<dbReference type="AlphaFoldDB" id="X1LXG3"/>
<dbReference type="PROSITE" id="PS00662">
    <property type="entry name" value="T2SP_E"/>
    <property type="match status" value="1"/>
</dbReference>
<feature type="domain" description="Bacterial type II secretion system protein E" evidence="2">
    <location>
        <begin position="194"/>
        <end position="208"/>
    </location>
</feature>
<evidence type="ECO:0000256" key="1">
    <source>
        <dbReference type="ARBA" id="ARBA00006611"/>
    </source>
</evidence>
<dbReference type="SUPFAM" id="SSF52540">
    <property type="entry name" value="P-loop containing nucleoside triphosphate hydrolases"/>
    <property type="match status" value="1"/>
</dbReference>
<protein>
    <recommendedName>
        <fullName evidence="2">Bacterial type II secretion system protein E domain-containing protein</fullName>
    </recommendedName>
</protein>
<comment type="caution">
    <text evidence="3">The sequence shown here is derived from an EMBL/GenBank/DDBJ whole genome shotgun (WGS) entry which is preliminary data.</text>
</comment>
<evidence type="ECO:0000259" key="2">
    <source>
        <dbReference type="PROSITE" id="PS00662"/>
    </source>
</evidence>
<dbReference type="Pfam" id="PF00437">
    <property type="entry name" value="T2SSE"/>
    <property type="match status" value="1"/>
</dbReference>
<dbReference type="EMBL" id="BARV01007376">
    <property type="protein sequence ID" value="GAI07120.1"/>
    <property type="molecule type" value="Genomic_DNA"/>
</dbReference>
<dbReference type="Gene3D" id="3.30.450.90">
    <property type="match status" value="1"/>
</dbReference>
<dbReference type="InterPro" id="IPR027417">
    <property type="entry name" value="P-loop_NTPase"/>
</dbReference>
<dbReference type="InterPro" id="IPR001482">
    <property type="entry name" value="T2SS/T4SS_dom"/>
</dbReference>
<gene>
    <name evidence="3" type="ORF">S06H3_15028</name>
</gene>
<sequence length="229" mass="25174">MDILSLLHLAKSKGASDLHLIVSSPPILRINGSLKPADDIPPLTADDVSQAFDQITSEEDREKFHRHLELDFSYTIPDVGRLRCNAAKQRGTTSVVIRLIPISIPTLSELRLPEICKELVLKPRGLVVVSGPSGSGKSTTLAAMINYLNNTESLRVVTVEDPVEYVYSNLKCTITQRELGNDTHSFVEALRHVLRQDPDVILIGEMRDAETAVKSVNGKLDSQTVAPKD</sequence>
<evidence type="ECO:0000313" key="3">
    <source>
        <dbReference type="EMBL" id="GAI07120.1"/>
    </source>
</evidence>
<proteinExistence type="inferred from homology"/>